<dbReference type="Gene3D" id="3.40.20.10">
    <property type="entry name" value="Severin"/>
    <property type="match status" value="1"/>
</dbReference>
<dbReference type="AlphaFoldDB" id="A0A2I4AML1"/>
<dbReference type="STRING" id="52670.A0A2I4AML1"/>
<dbReference type="InterPro" id="IPR029006">
    <property type="entry name" value="ADF-H/Gelsolin-like_dom_sf"/>
</dbReference>
<dbReference type="GO" id="GO:0005546">
    <property type="term" value="F:phosphatidylinositol-4,5-bisphosphate binding"/>
    <property type="evidence" value="ECO:0007669"/>
    <property type="project" value="TreeGrafter"/>
</dbReference>
<reference evidence="4" key="1">
    <citation type="submission" date="2025-08" db="UniProtKB">
        <authorList>
            <consortium name="RefSeq"/>
        </authorList>
    </citation>
    <scope>IDENTIFICATION</scope>
</reference>
<dbReference type="PANTHER" id="PTHR11977:SF30">
    <property type="entry name" value="VILLIN-LIKE PROTEIN"/>
    <property type="match status" value="1"/>
</dbReference>
<dbReference type="Pfam" id="PF00626">
    <property type="entry name" value="Gelsolin"/>
    <property type="match status" value="1"/>
</dbReference>
<dbReference type="GO" id="GO:0051015">
    <property type="term" value="F:actin filament binding"/>
    <property type="evidence" value="ECO:0007669"/>
    <property type="project" value="InterPro"/>
</dbReference>
<dbReference type="GO" id="GO:0008154">
    <property type="term" value="P:actin polymerization or depolymerization"/>
    <property type="evidence" value="ECO:0007669"/>
    <property type="project" value="TreeGrafter"/>
</dbReference>
<dbReference type="OrthoDB" id="6375767at2759"/>
<sequence length="85" mass="9373">MWQGRHATKDEITASAYQAVNIDNMYNGAPVQVRVVMGKEPRHFLAIFKGKLIVFEGGTGRPGVVNPQSSSRLFHVRGTTAMNTK</sequence>
<dbReference type="PANTHER" id="PTHR11977">
    <property type="entry name" value="VILLIN"/>
    <property type="match status" value="1"/>
</dbReference>
<gene>
    <name evidence="4" type="primary">LOC106512745</name>
</gene>
<dbReference type="KEGG" id="alim:106512745"/>
<evidence type="ECO:0000256" key="1">
    <source>
        <dbReference type="ARBA" id="ARBA00023203"/>
    </source>
</evidence>
<feature type="non-terminal residue" evidence="4">
    <location>
        <position position="85"/>
    </location>
</feature>
<organism evidence="3 4">
    <name type="scientific">Austrofundulus limnaeus</name>
    <name type="common">Annual killifish</name>
    <dbReference type="NCBI Taxonomy" id="52670"/>
    <lineage>
        <taxon>Eukaryota</taxon>
        <taxon>Metazoa</taxon>
        <taxon>Chordata</taxon>
        <taxon>Craniata</taxon>
        <taxon>Vertebrata</taxon>
        <taxon>Euteleostomi</taxon>
        <taxon>Actinopterygii</taxon>
        <taxon>Neopterygii</taxon>
        <taxon>Teleostei</taxon>
        <taxon>Neoteleostei</taxon>
        <taxon>Acanthomorphata</taxon>
        <taxon>Ovalentaria</taxon>
        <taxon>Atherinomorphae</taxon>
        <taxon>Cyprinodontiformes</taxon>
        <taxon>Rivulidae</taxon>
        <taxon>Austrofundulus</taxon>
    </lineage>
</organism>
<dbReference type="GO" id="GO:0015629">
    <property type="term" value="C:actin cytoskeleton"/>
    <property type="evidence" value="ECO:0007669"/>
    <property type="project" value="TreeGrafter"/>
</dbReference>
<dbReference type="GeneID" id="106512745"/>
<dbReference type="RefSeq" id="XP_013856747.1">
    <property type="nucleotide sequence ID" value="XM_014001293.1"/>
</dbReference>
<dbReference type="GO" id="GO:0051016">
    <property type="term" value="P:barbed-end actin filament capping"/>
    <property type="evidence" value="ECO:0007669"/>
    <property type="project" value="TreeGrafter"/>
</dbReference>
<protein>
    <submittedName>
        <fullName evidence="4">Villin-1</fullName>
    </submittedName>
</protein>
<keyword evidence="3" id="KW-1185">Reference proteome</keyword>
<dbReference type="SUPFAM" id="SSF55753">
    <property type="entry name" value="Actin depolymerizing proteins"/>
    <property type="match status" value="1"/>
</dbReference>
<dbReference type="InterPro" id="IPR007123">
    <property type="entry name" value="Gelsolin-like_dom"/>
</dbReference>
<accession>A0A2I4AML1</accession>
<dbReference type="InParanoid" id="A0A2I4AML1"/>
<evidence type="ECO:0000313" key="3">
    <source>
        <dbReference type="Proteomes" id="UP000192220"/>
    </source>
</evidence>
<evidence type="ECO:0000313" key="4">
    <source>
        <dbReference type="RefSeq" id="XP_013856747.1"/>
    </source>
</evidence>
<evidence type="ECO:0000259" key="2">
    <source>
        <dbReference type="Pfam" id="PF00626"/>
    </source>
</evidence>
<dbReference type="InterPro" id="IPR007122">
    <property type="entry name" value="Villin/Gelsolin"/>
</dbReference>
<keyword evidence="1" id="KW-0009">Actin-binding</keyword>
<dbReference type="GO" id="GO:0005737">
    <property type="term" value="C:cytoplasm"/>
    <property type="evidence" value="ECO:0007669"/>
    <property type="project" value="TreeGrafter"/>
</dbReference>
<dbReference type="GO" id="GO:0051014">
    <property type="term" value="P:actin filament severing"/>
    <property type="evidence" value="ECO:0007669"/>
    <property type="project" value="TreeGrafter"/>
</dbReference>
<feature type="domain" description="Gelsolin-like" evidence="2">
    <location>
        <begin position="2"/>
        <end position="45"/>
    </location>
</feature>
<name>A0A2I4AML1_AUSLI</name>
<dbReference type="Proteomes" id="UP000192220">
    <property type="component" value="Unplaced"/>
</dbReference>
<proteinExistence type="predicted"/>